<reference evidence="2 3" key="1">
    <citation type="submission" date="2024-05" db="EMBL/GenBank/DDBJ databases">
        <authorList>
            <person name="Wallberg A."/>
        </authorList>
    </citation>
    <scope>NUCLEOTIDE SEQUENCE [LARGE SCALE GENOMIC DNA]</scope>
</reference>
<evidence type="ECO:0000256" key="1">
    <source>
        <dbReference type="SAM" id="SignalP"/>
    </source>
</evidence>
<evidence type="ECO:0000313" key="2">
    <source>
        <dbReference type="EMBL" id="CAL4158992.1"/>
    </source>
</evidence>
<keyword evidence="3" id="KW-1185">Reference proteome</keyword>
<sequence length="175" mass="18979">MKEMLIVLLITSVIAIEGTQEIKEELAGAIDPKDIAMLLSLPRRADSCPSTGRCNAINGTCKPLHIALYERCTRYACCTGTGNDPDDCQCCVPDGCHEPGDVCSQNGGQCRLYCLNSIEDQLDAFPCRGICNCCKPKDNVTTSLPPAKEKKCKTKERCVKKGGICMKKENAKAKS</sequence>
<dbReference type="Proteomes" id="UP001497623">
    <property type="component" value="Unassembled WGS sequence"/>
</dbReference>
<name>A0AAV2S5Z1_MEGNR</name>
<dbReference type="EMBL" id="CAXKWB010043175">
    <property type="protein sequence ID" value="CAL4158992.1"/>
    <property type="molecule type" value="Genomic_DNA"/>
</dbReference>
<feature type="signal peptide" evidence="1">
    <location>
        <begin position="1"/>
        <end position="15"/>
    </location>
</feature>
<evidence type="ECO:0000313" key="3">
    <source>
        <dbReference type="Proteomes" id="UP001497623"/>
    </source>
</evidence>
<dbReference type="AlphaFoldDB" id="A0AAV2S5Z1"/>
<feature type="chain" id="PRO_5043774632" evidence="1">
    <location>
        <begin position="16"/>
        <end position="175"/>
    </location>
</feature>
<proteinExistence type="predicted"/>
<gene>
    <name evidence="2" type="ORF">MNOR_LOCUS32189</name>
</gene>
<accession>A0AAV2S5Z1</accession>
<organism evidence="2 3">
    <name type="scientific">Meganyctiphanes norvegica</name>
    <name type="common">Northern krill</name>
    <name type="synonym">Thysanopoda norvegica</name>
    <dbReference type="NCBI Taxonomy" id="48144"/>
    <lineage>
        <taxon>Eukaryota</taxon>
        <taxon>Metazoa</taxon>
        <taxon>Ecdysozoa</taxon>
        <taxon>Arthropoda</taxon>
        <taxon>Crustacea</taxon>
        <taxon>Multicrustacea</taxon>
        <taxon>Malacostraca</taxon>
        <taxon>Eumalacostraca</taxon>
        <taxon>Eucarida</taxon>
        <taxon>Euphausiacea</taxon>
        <taxon>Euphausiidae</taxon>
        <taxon>Meganyctiphanes</taxon>
    </lineage>
</organism>
<protein>
    <submittedName>
        <fullName evidence="2">Uncharacterized protein</fullName>
    </submittedName>
</protein>
<comment type="caution">
    <text evidence="2">The sequence shown here is derived from an EMBL/GenBank/DDBJ whole genome shotgun (WGS) entry which is preliminary data.</text>
</comment>
<keyword evidence="1" id="KW-0732">Signal</keyword>